<accession>A0AAI9TS38</accession>
<reference evidence="1" key="1">
    <citation type="submission" date="2015-06" db="EMBL/GenBank/DDBJ databases">
        <authorList>
            <person name="Nguyen H."/>
        </authorList>
    </citation>
    <scope>NUCLEOTIDE SEQUENCE</scope>
    <source>
        <strain evidence="1">DAOM 180753</strain>
    </source>
</reference>
<sequence>MVKFMSQMSKDSKRPYCRGCGHVRQSTLVMAMRSRWKWNGENTVWIESLARGEEEEKERREPYIEVLSHVDASGIQHLVTKPPFRSTGNDI</sequence>
<dbReference type="Proteomes" id="UP001227192">
    <property type="component" value="Unassembled WGS sequence"/>
</dbReference>
<proteinExistence type="predicted"/>
<evidence type="ECO:0000313" key="1">
    <source>
        <dbReference type="EMBL" id="KAJ9492421.1"/>
    </source>
</evidence>
<protein>
    <submittedName>
        <fullName evidence="1">Uncharacterized protein</fullName>
    </submittedName>
</protein>
<dbReference type="EMBL" id="LACB01000012">
    <property type="protein sequence ID" value="KAJ9492421.1"/>
    <property type="molecule type" value="Genomic_DNA"/>
</dbReference>
<dbReference type="AlphaFoldDB" id="A0AAI9TS38"/>
<comment type="caution">
    <text evidence="1">The sequence shown here is derived from an EMBL/GenBank/DDBJ whole genome shotgun (WGS) entry which is preliminary data.</text>
</comment>
<keyword evidence="2" id="KW-1185">Reference proteome</keyword>
<evidence type="ECO:0000313" key="2">
    <source>
        <dbReference type="Proteomes" id="UP001227192"/>
    </source>
</evidence>
<organism evidence="1 2">
    <name type="scientific">Penicillium thymicola</name>
    <dbReference type="NCBI Taxonomy" id="293382"/>
    <lineage>
        <taxon>Eukaryota</taxon>
        <taxon>Fungi</taxon>
        <taxon>Dikarya</taxon>
        <taxon>Ascomycota</taxon>
        <taxon>Pezizomycotina</taxon>
        <taxon>Eurotiomycetes</taxon>
        <taxon>Eurotiomycetidae</taxon>
        <taxon>Eurotiales</taxon>
        <taxon>Aspergillaceae</taxon>
        <taxon>Penicillium</taxon>
    </lineage>
</organism>
<name>A0AAI9TS38_PENTH</name>
<gene>
    <name evidence="1" type="ORF">VN97_g839</name>
</gene>
<reference evidence="1" key="2">
    <citation type="journal article" date="2016" name="Fungal Biol.">
        <title>Ochratoxin A production by Penicillium thymicola.</title>
        <authorList>
            <person name="Nguyen H.D.T."/>
            <person name="McMullin D.R."/>
            <person name="Ponomareva E."/>
            <person name="Riley R."/>
            <person name="Pomraning K.R."/>
            <person name="Baker S.E."/>
            <person name="Seifert K.A."/>
        </authorList>
    </citation>
    <scope>NUCLEOTIDE SEQUENCE</scope>
    <source>
        <strain evidence="1">DAOM 180753</strain>
    </source>
</reference>